<dbReference type="AlphaFoldDB" id="A0A800MRT0"/>
<dbReference type="OrthoDB" id="2876793at2"/>
<dbReference type="SUPFAM" id="SSF50118">
    <property type="entry name" value="Cell growth inhibitor/plasmid maintenance toxic component"/>
    <property type="match status" value="1"/>
</dbReference>
<evidence type="ECO:0000313" key="4">
    <source>
        <dbReference type="Proteomes" id="UP000465778"/>
    </source>
</evidence>
<dbReference type="Pfam" id="PF02452">
    <property type="entry name" value="PemK_toxin"/>
    <property type="match status" value="1"/>
</dbReference>
<sequence length="145" mass="16172">MSALRGLTDPETSEKIKEIKKEIRKTLPTNYPNDLKKGDIVYVNFGQGFAGEVSEGHYGVIVSRKGSNFFIAPLTKSPQPDGTNTMTITGLGLPGGVNTGYVNFGQVRFVHYRRLENIIGLTERKNIAEKIEELLEKFNNILNKE</sequence>
<evidence type="ECO:0000256" key="2">
    <source>
        <dbReference type="ARBA" id="ARBA00022649"/>
    </source>
</evidence>
<organism evidence="3 4">
    <name type="scientific">Cytobacillus firmus</name>
    <name type="common">Bacillus firmus</name>
    <dbReference type="NCBI Taxonomy" id="1399"/>
    <lineage>
        <taxon>Bacteria</taxon>
        <taxon>Bacillati</taxon>
        <taxon>Bacillota</taxon>
        <taxon>Bacilli</taxon>
        <taxon>Bacillales</taxon>
        <taxon>Bacillaceae</taxon>
        <taxon>Cytobacillus</taxon>
    </lineage>
</organism>
<dbReference type="InterPro" id="IPR011067">
    <property type="entry name" value="Plasmid_toxin/cell-grow_inhib"/>
</dbReference>
<dbReference type="GO" id="GO:0003677">
    <property type="term" value="F:DNA binding"/>
    <property type="evidence" value="ECO:0007669"/>
    <property type="project" value="InterPro"/>
</dbReference>
<gene>
    <name evidence="3" type="ORF">KIS1582_5028</name>
</gene>
<evidence type="ECO:0000256" key="1">
    <source>
        <dbReference type="ARBA" id="ARBA00007521"/>
    </source>
</evidence>
<dbReference type="InterPro" id="IPR003477">
    <property type="entry name" value="PemK-like"/>
</dbReference>
<proteinExistence type="inferred from homology"/>
<dbReference type="EMBL" id="VDEM01000131">
    <property type="protein sequence ID" value="KAF0821267.1"/>
    <property type="molecule type" value="Genomic_DNA"/>
</dbReference>
<dbReference type="Gene3D" id="2.30.30.110">
    <property type="match status" value="1"/>
</dbReference>
<evidence type="ECO:0000313" key="3">
    <source>
        <dbReference type="EMBL" id="KAF0821267.1"/>
    </source>
</evidence>
<comment type="similarity">
    <text evidence="1">Belongs to the PemK/MazF family.</text>
</comment>
<dbReference type="RefSeq" id="WP_159347325.1">
    <property type="nucleotide sequence ID" value="NZ_JBALOT010000075.1"/>
</dbReference>
<reference evidence="3 4" key="1">
    <citation type="journal article" date="2020" name="G3 (Bethesda)">
        <title>Whole Genome Sequencing and Comparative Genomics of Two Nematicidal Bacillus Strains Reveals a Wide Range of Possible Virulence Factors.</title>
        <authorList>
            <person name="Susic N."/>
            <person name="Janezic S."/>
            <person name="Rupnik M."/>
            <person name="Geric Stare B."/>
        </authorList>
    </citation>
    <scope>NUCLEOTIDE SEQUENCE [LARGE SCALE GENOMIC DNA]</scope>
    <source>
        <strain evidence="3 4">I-1582</strain>
    </source>
</reference>
<comment type="caution">
    <text evidence="3">The sequence shown here is derived from an EMBL/GenBank/DDBJ whole genome shotgun (WGS) entry which is preliminary data.</text>
</comment>
<dbReference type="Proteomes" id="UP000465778">
    <property type="component" value="Unassembled WGS sequence"/>
</dbReference>
<protein>
    <submittedName>
        <fullName evidence="3">Uncharacterized protein</fullName>
    </submittedName>
</protein>
<keyword evidence="2" id="KW-1277">Toxin-antitoxin system</keyword>
<name>A0A800MRT0_CYTFI</name>
<accession>A0A800MRT0</accession>